<organism evidence="5 6">
    <name type="scientific">Thermodesulfobium acidiphilum</name>
    <dbReference type="NCBI Taxonomy" id="1794699"/>
    <lineage>
        <taxon>Bacteria</taxon>
        <taxon>Pseudomonadati</taxon>
        <taxon>Thermodesulfobiota</taxon>
        <taxon>Thermodesulfobiia</taxon>
        <taxon>Thermodesulfobiales</taxon>
        <taxon>Thermodesulfobiaceae</taxon>
        <taxon>Thermodesulfobium</taxon>
    </lineage>
</organism>
<dbReference type="PROSITE" id="PS50110">
    <property type="entry name" value="RESPONSE_REGULATORY"/>
    <property type="match status" value="1"/>
</dbReference>
<keyword evidence="1" id="KW-0238">DNA-binding</keyword>
<dbReference type="Pfam" id="PF03861">
    <property type="entry name" value="ANTAR"/>
    <property type="match status" value="1"/>
</dbReference>
<dbReference type="GO" id="GO:0000156">
    <property type="term" value="F:phosphorelay response regulator activity"/>
    <property type="evidence" value="ECO:0007669"/>
    <property type="project" value="TreeGrafter"/>
</dbReference>
<name>A0A2R4W0C6_THEAF</name>
<dbReference type="KEGG" id="taci:TDSAC_0900"/>
<dbReference type="GO" id="GO:0032993">
    <property type="term" value="C:protein-DNA complex"/>
    <property type="evidence" value="ECO:0007669"/>
    <property type="project" value="TreeGrafter"/>
</dbReference>
<proteinExistence type="predicted"/>
<dbReference type="GO" id="GO:0005829">
    <property type="term" value="C:cytosol"/>
    <property type="evidence" value="ECO:0007669"/>
    <property type="project" value="TreeGrafter"/>
</dbReference>
<dbReference type="Gene3D" id="3.40.50.2300">
    <property type="match status" value="1"/>
</dbReference>
<dbReference type="InterPro" id="IPR005561">
    <property type="entry name" value="ANTAR"/>
</dbReference>
<dbReference type="GO" id="GO:0006355">
    <property type="term" value="P:regulation of DNA-templated transcription"/>
    <property type="evidence" value="ECO:0007669"/>
    <property type="project" value="TreeGrafter"/>
</dbReference>
<feature type="domain" description="ANTAR" evidence="4">
    <location>
        <begin position="136"/>
        <end position="197"/>
    </location>
</feature>
<evidence type="ECO:0000313" key="6">
    <source>
        <dbReference type="Proteomes" id="UP000244792"/>
    </source>
</evidence>
<dbReference type="InterPro" id="IPR039420">
    <property type="entry name" value="WalR-like"/>
</dbReference>
<dbReference type="GO" id="GO:0003723">
    <property type="term" value="F:RNA binding"/>
    <property type="evidence" value="ECO:0007669"/>
    <property type="project" value="InterPro"/>
</dbReference>
<feature type="domain" description="Response regulatory" evidence="3">
    <location>
        <begin position="16"/>
        <end position="130"/>
    </location>
</feature>
<dbReference type="InterPro" id="IPR008327">
    <property type="entry name" value="Sig_transdc_resp-reg_antiterm"/>
</dbReference>
<dbReference type="AlphaFoldDB" id="A0A2R4W0C6"/>
<gene>
    <name evidence="5" type="ORF">TDSAC_0900</name>
</gene>
<dbReference type="PANTHER" id="PTHR48111:SF69">
    <property type="entry name" value="RESPONSE REGULATOR RECEIVER"/>
    <property type="match status" value="1"/>
</dbReference>
<dbReference type="GO" id="GO:0000976">
    <property type="term" value="F:transcription cis-regulatory region binding"/>
    <property type="evidence" value="ECO:0007669"/>
    <property type="project" value="TreeGrafter"/>
</dbReference>
<dbReference type="PANTHER" id="PTHR48111">
    <property type="entry name" value="REGULATOR OF RPOS"/>
    <property type="match status" value="1"/>
</dbReference>
<dbReference type="Proteomes" id="UP000244792">
    <property type="component" value="Chromosome"/>
</dbReference>
<dbReference type="OrthoDB" id="9790669at2"/>
<evidence type="ECO:0000256" key="1">
    <source>
        <dbReference type="ARBA" id="ARBA00023125"/>
    </source>
</evidence>
<protein>
    <submittedName>
        <fullName evidence="5">Response regulator receiver and ANTAR domain protein</fullName>
    </submittedName>
</protein>
<dbReference type="SUPFAM" id="SSF52172">
    <property type="entry name" value="CheY-like"/>
    <property type="match status" value="1"/>
</dbReference>
<evidence type="ECO:0000259" key="4">
    <source>
        <dbReference type="PROSITE" id="PS50921"/>
    </source>
</evidence>
<reference evidence="5 6" key="1">
    <citation type="submission" date="2017-04" db="EMBL/GenBank/DDBJ databases">
        <title>Genomic insights into metabolism of Thermodesulfobium acidiphilum.</title>
        <authorList>
            <person name="Toshchakov S.V."/>
            <person name="Frolov E.N."/>
            <person name="Kublanov I.V."/>
            <person name="Samarov N.I."/>
            <person name="Novikov A."/>
            <person name="Lebedinsky A.V."/>
            <person name="Bonch-Osmolovskaya E.A."/>
            <person name="Chernyh N.A."/>
        </authorList>
    </citation>
    <scope>NUCLEOTIDE SEQUENCE [LARGE SCALE GENOMIC DNA]</scope>
    <source>
        <strain evidence="5 6">3127-1</strain>
    </source>
</reference>
<evidence type="ECO:0000256" key="2">
    <source>
        <dbReference type="PROSITE-ProRule" id="PRU00169"/>
    </source>
</evidence>
<evidence type="ECO:0000313" key="5">
    <source>
        <dbReference type="EMBL" id="AWB10257.1"/>
    </source>
</evidence>
<dbReference type="PIRSF" id="PIRSF036382">
    <property type="entry name" value="RR_antiterm"/>
    <property type="match status" value="1"/>
</dbReference>
<keyword evidence="6" id="KW-1185">Reference proteome</keyword>
<feature type="modified residue" description="4-aspartylphosphate" evidence="2">
    <location>
        <position position="66"/>
    </location>
</feature>
<dbReference type="InterPro" id="IPR001789">
    <property type="entry name" value="Sig_transdc_resp-reg_receiver"/>
</dbReference>
<keyword evidence="2" id="KW-0597">Phosphoprotein</keyword>
<dbReference type="RefSeq" id="WP_108309072.1">
    <property type="nucleotide sequence ID" value="NZ_CP020921.1"/>
</dbReference>
<dbReference type="PROSITE" id="PS50921">
    <property type="entry name" value="ANTAR"/>
    <property type="match status" value="1"/>
</dbReference>
<sequence>MKSDIKLSAKNKDQIRIFIADDEFLIRLDMKEELDREGFKVIGEAKDGVEALSEIIRLKPDVSIIDIMMPHMDGLKLAKRLKDEDLGAVVFLTAYNNKDFIDRASKIGAFSYLLKPYRISELKSAILLAFERYKDNKILREKNIELEESIKTKNSLYRAKLFIIEQTRLSENEIHKRMQEYSMKNRISLRELSDLILKTKNIPEGIKNP</sequence>
<accession>A0A2R4W0C6</accession>
<dbReference type="InterPro" id="IPR011006">
    <property type="entry name" value="CheY-like_superfamily"/>
</dbReference>
<dbReference type="Gene3D" id="1.10.10.10">
    <property type="entry name" value="Winged helix-like DNA-binding domain superfamily/Winged helix DNA-binding domain"/>
    <property type="match status" value="1"/>
</dbReference>
<dbReference type="InterPro" id="IPR036388">
    <property type="entry name" value="WH-like_DNA-bd_sf"/>
</dbReference>
<dbReference type="EMBL" id="CP020921">
    <property type="protein sequence ID" value="AWB10257.1"/>
    <property type="molecule type" value="Genomic_DNA"/>
</dbReference>
<evidence type="ECO:0000259" key="3">
    <source>
        <dbReference type="PROSITE" id="PS50110"/>
    </source>
</evidence>
<dbReference type="SMART" id="SM00448">
    <property type="entry name" value="REC"/>
    <property type="match status" value="1"/>
</dbReference>
<dbReference type="Pfam" id="PF00072">
    <property type="entry name" value="Response_reg"/>
    <property type="match status" value="1"/>
</dbReference>